<dbReference type="PRINTS" id="PR00625">
    <property type="entry name" value="JDOMAIN"/>
</dbReference>
<keyword evidence="4" id="KW-0862">Zinc</keyword>
<keyword evidence="1" id="KW-0479">Metal-binding</keyword>
<evidence type="ECO:0000259" key="6">
    <source>
        <dbReference type="PROSITE" id="PS50076"/>
    </source>
</evidence>
<dbReference type="RefSeq" id="WP_054491933.1">
    <property type="nucleotide sequence ID" value="NZ_BBZA01000024.1"/>
</dbReference>
<dbReference type="InParanoid" id="A0A0M8K7E9"/>
<dbReference type="FunFam" id="2.60.260.20:FF:000005">
    <property type="entry name" value="Chaperone protein dnaJ 1, mitochondrial"/>
    <property type="match status" value="1"/>
</dbReference>
<dbReference type="InterPro" id="IPR001623">
    <property type="entry name" value="DnaJ_domain"/>
</dbReference>
<dbReference type="OrthoDB" id="9779889at2"/>
<dbReference type="EMBL" id="LGKN01000004">
    <property type="protein sequence ID" value="KPL88627.1"/>
    <property type="molecule type" value="Genomic_DNA"/>
</dbReference>
<evidence type="ECO:0000256" key="5">
    <source>
        <dbReference type="ARBA" id="ARBA00023186"/>
    </source>
</evidence>
<accession>A0A0M8K7E9</accession>
<evidence type="ECO:0000313" key="9">
    <source>
        <dbReference type="Proteomes" id="UP000037784"/>
    </source>
</evidence>
<dbReference type="InterPro" id="IPR008971">
    <property type="entry name" value="HSP40/DnaJ_pept-bd"/>
</dbReference>
<dbReference type="PATRIC" id="fig|872965.6.peg.1596"/>
<keyword evidence="7" id="KW-0238">DNA-binding</keyword>
<keyword evidence="5" id="KW-0143">Chaperone</keyword>
<dbReference type="PROSITE" id="PS00636">
    <property type="entry name" value="DNAJ_1"/>
    <property type="match status" value="1"/>
</dbReference>
<dbReference type="SMART" id="SM00271">
    <property type="entry name" value="DnaJ"/>
    <property type="match status" value="1"/>
</dbReference>
<dbReference type="GO" id="GO:0042026">
    <property type="term" value="P:protein refolding"/>
    <property type="evidence" value="ECO:0007669"/>
    <property type="project" value="TreeGrafter"/>
</dbReference>
<reference evidence="8 10" key="2">
    <citation type="submission" date="2015-07" db="EMBL/GenBank/DDBJ databases">
        <title>Whole genome sequence of Ardenticatena maritima DSM 23922.</title>
        <authorList>
            <person name="Hemp J."/>
            <person name="Ward L.M."/>
            <person name="Pace L.A."/>
            <person name="Fischer W.W."/>
        </authorList>
    </citation>
    <scope>NUCLEOTIDE SEQUENCE [LARGE SCALE GENOMIC DNA]</scope>
    <source>
        <strain evidence="8 10">110S</strain>
    </source>
</reference>
<dbReference type="EMBL" id="BBZA01000024">
    <property type="protein sequence ID" value="GAP62009.1"/>
    <property type="molecule type" value="Genomic_DNA"/>
</dbReference>
<dbReference type="GO" id="GO:0008270">
    <property type="term" value="F:zinc ion binding"/>
    <property type="evidence" value="ECO:0007669"/>
    <property type="project" value="UniProtKB-KW"/>
</dbReference>
<dbReference type="PROSITE" id="PS50076">
    <property type="entry name" value="DNAJ_2"/>
    <property type="match status" value="1"/>
</dbReference>
<dbReference type="InterPro" id="IPR018253">
    <property type="entry name" value="DnaJ_domain_CS"/>
</dbReference>
<organism evidence="7 9">
    <name type="scientific">Ardenticatena maritima</name>
    <dbReference type="NCBI Taxonomy" id="872965"/>
    <lineage>
        <taxon>Bacteria</taxon>
        <taxon>Bacillati</taxon>
        <taxon>Chloroflexota</taxon>
        <taxon>Ardenticatenia</taxon>
        <taxon>Ardenticatenales</taxon>
        <taxon>Ardenticatenaceae</taxon>
        <taxon>Ardenticatena</taxon>
    </lineage>
</organism>
<dbReference type="Gene3D" id="1.10.287.110">
    <property type="entry name" value="DnaJ domain"/>
    <property type="match status" value="1"/>
</dbReference>
<evidence type="ECO:0000256" key="3">
    <source>
        <dbReference type="ARBA" id="ARBA00022771"/>
    </source>
</evidence>
<gene>
    <name evidence="7" type="primary">cbpA</name>
    <name evidence="7" type="ORF">ARMA_0432</name>
    <name evidence="8" type="ORF">SE16_07780</name>
</gene>
<dbReference type="Pfam" id="PF01556">
    <property type="entry name" value="DnaJ_C"/>
    <property type="match status" value="1"/>
</dbReference>
<dbReference type="PANTHER" id="PTHR43096:SF52">
    <property type="entry name" value="DNAJ HOMOLOG 1, MITOCHONDRIAL-RELATED"/>
    <property type="match status" value="1"/>
</dbReference>
<dbReference type="InterPro" id="IPR002939">
    <property type="entry name" value="DnaJ_C"/>
</dbReference>
<comment type="caution">
    <text evidence="7">The sequence shown here is derived from an EMBL/GenBank/DDBJ whole genome shotgun (WGS) entry which is preliminary data.</text>
</comment>
<evidence type="ECO:0000256" key="4">
    <source>
        <dbReference type="ARBA" id="ARBA00022833"/>
    </source>
</evidence>
<evidence type="ECO:0000256" key="2">
    <source>
        <dbReference type="ARBA" id="ARBA00022737"/>
    </source>
</evidence>
<dbReference type="CDD" id="cd10747">
    <property type="entry name" value="DnaJ_C"/>
    <property type="match status" value="1"/>
</dbReference>
<dbReference type="GO" id="GO:0003677">
    <property type="term" value="F:DNA binding"/>
    <property type="evidence" value="ECO:0007669"/>
    <property type="project" value="UniProtKB-KW"/>
</dbReference>
<protein>
    <submittedName>
        <fullName evidence="7">Curved DNA-binding protein</fullName>
    </submittedName>
</protein>
<dbReference type="InterPro" id="IPR036869">
    <property type="entry name" value="J_dom_sf"/>
</dbReference>
<name>A0A0M8K7E9_9CHLR</name>
<keyword evidence="9" id="KW-1185">Reference proteome</keyword>
<dbReference type="GO" id="GO:0005737">
    <property type="term" value="C:cytoplasm"/>
    <property type="evidence" value="ECO:0007669"/>
    <property type="project" value="TreeGrafter"/>
</dbReference>
<evidence type="ECO:0000256" key="1">
    <source>
        <dbReference type="ARBA" id="ARBA00022723"/>
    </source>
</evidence>
<keyword evidence="3" id="KW-0863">Zinc-finger</keyword>
<dbReference type="AlphaFoldDB" id="A0A0M8K7E9"/>
<dbReference type="SUPFAM" id="SSF46565">
    <property type="entry name" value="Chaperone J-domain"/>
    <property type="match status" value="1"/>
</dbReference>
<keyword evidence="2" id="KW-0677">Repeat</keyword>
<dbReference type="PANTHER" id="PTHR43096">
    <property type="entry name" value="DNAJ HOMOLOG 1, MITOCHONDRIAL-RELATED"/>
    <property type="match status" value="1"/>
</dbReference>
<dbReference type="GO" id="GO:0051082">
    <property type="term" value="F:unfolded protein binding"/>
    <property type="evidence" value="ECO:0007669"/>
    <property type="project" value="InterPro"/>
</dbReference>
<evidence type="ECO:0000313" key="8">
    <source>
        <dbReference type="EMBL" id="KPL88627.1"/>
    </source>
</evidence>
<dbReference type="STRING" id="872965.SE16_07780"/>
<sequence length="280" mass="31682">MAKDYYAILGVSVTATQEEIKHAYRQLARRYHPDRNPGDKVAEERFKEINEAYEILGDPVKRRRYDATRTTSHTRSFSGWSRPSGGSVNFEDIFESIFNNFSRHQQASPQQADIEQEVEITLREAYNGTRRLITLNGEQFEVKIPPGVYTGAKVRVRGKGRRLPNGRRGDLYLLIEVMDDPVFQRVGDDLIVPVKIDLYTAVLGGEADVPTLDGKVVLRIPPGTGGGKRLRIRGKGMPNLKEPGRFGDLYADIIVTVPTSLSPRERELFEELRRLRQGNA</sequence>
<dbReference type="Proteomes" id="UP000037784">
    <property type="component" value="Unassembled WGS sequence"/>
</dbReference>
<dbReference type="CDD" id="cd06257">
    <property type="entry name" value="DnaJ"/>
    <property type="match status" value="1"/>
</dbReference>
<feature type="domain" description="J" evidence="6">
    <location>
        <begin position="4"/>
        <end position="69"/>
    </location>
</feature>
<dbReference type="Pfam" id="PF00226">
    <property type="entry name" value="DnaJ"/>
    <property type="match status" value="1"/>
</dbReference>
<reference evidence="9" key="3">
    <citation type="submission" date="2015-08" db="EMBL/GenBank/DDBJ databases">
        <title>Draft Genome Sequence of a Heterotrophic Facultative Anaerobic Bacterium Ardenticatena maritima Strain 110S.</title>
        <authorList>
            <person name="Kawaichi S."/>
            <person name="Yoshida T."/>
            <person name="Sako Y."/>
            <person name="Nakamura R."/>
        </authorList>
    </citation>
    <scope>NUCLEOTIDE SEQUENCE [LARGE SCALE GENOMIC DNA]</scope>
    <source>
        <strain evidence="9">110S</strain>
    </source>
</reference>
<dbReference type="SUPFAM" id="SSF49493">
    <property type="entry name" value="HSP40/DnaJ peptide-binding domain"/>
    <property type="match status" value="2"/>
</dbReference>
<evidence type="ECO:0000313" key="7">
    <source>
        <dbReference type="EMBL" id="GAP62009.1"/>
    </source>
</evidence>
<dbReference type="Proteomes" id="UP000050502">
    <property type="component" value="Unassembled WGS sequence"/>
</dbReference>
<dbReference type="Gene3D" id="2.60.260.20">
    <property type="entry name" value="Urease metallochaperone UreE, N-terminal domain"/>
    <property type="match status" value="2"/>
</dbReference>
<reference evidence="7 9" key="1">
    <citation type="journal article" date="2015" name="Genome Announc.">
        <title>Draft Genome Sequence of a Heterotrophic Facultative Anaerobic Thermophilic Bacterium, Ardenticatena maritima Strain 110ST.</title>
        <authorList>
            <person name="Kawaichi S."/>
            <person name="Yoshida T."/>
            <person name="Sako Y."/>
            <person name="Nakamura R."/>
        </authorList>
    </citation>
    <scope>NUCLEOTIDE SEQUENCE [LARGE SCALE GENOMIC DNA]</scope>
    <source>
        <strain evidence="7 9">110S</strain>
    </source>
</reference>
<proteinExistence type="predicted"/>
<evidence type="ECO:0000313" key="10">
    <source>
        <dbReference type="Proteomes" id="UP000050502"/>
    </source>
</evidence>